<dbReference type="EC" id="3.5.1.41" evidence="9"/>
<dbReference type="SUPFAM" id="SSF88713">
    <property type="entry name" value="Glycoside hydrolase/deacetylase"/>
    <property type="match status" value="1"/>
</dbReference>
<protein>
    <recommendedName>
        <fullName evidence="9">chitin deacetylase</fullName>
        <ecNumber evidence="9">3.5.1.41</ecNumber>
    </recommendedName>
</protein>
<gene>
    <name evidence="14" type="ORF">PPACK8108_LOCUS22626</name>
</gene>
<keyword evidence="6" id="KW-0170">Cobalt</keyword>
<evidence type="ECO:0000256" key="12">
    <source>
        <dbReference type="SAM" id="Phobius"/>
    </source>
</evidence>
<dbReference type="Gene3D" id="3.20.20.370">
    <property type="entry name" value="Glycoside hydrolase/deacetylase"/>
    <property type="match status" value="1"/>
</dbReference>
<evidence type="ECO:0000259" key="13">
    <source>
        <dbReference type="PROSITE" id="PS51677"/>
    </source>
</evidence>
<dbReference type="GO" id="GO:0098552">
    <property type="term" value="C:side of membrane"/>
    <property type="evidence" value="ECO:0007669"/>
    <property type="project" value="UniProtKB-KW"/>
</dbReference>
<evidence type="ECO:0000256" key="11">
    <source>
        <dbReference type="SAM" id="MobiDB-lite"/>
    </source>
</evidence>
<evidence type="ECO:0000256" key="8">
    <source>
        <dbReference type="ARBA" id="ARBA00023326"/>
    </source>
</evidence>
<keyword evidence="3" id="KW-0336">GPI-anchor</keyword>
<dbReference type="GO" id="GO:0000272">
    <property type="term" value="P:polysaccharide catabolic process"/>
    <property type="evidence" value="ECO:0007669"/>
    <property type="project" value="UniProtKB-KW"/>
</dbReference>
<dbReference type="EMBL" id="CALTRL010005909">
    <property type="protein sequence ID" value="CAH7687787.1"/>
    <property type="molecule type" value="Genomic_DNA"/>
</dbReference>
<keyword evidence="5" id="KW-0119">Carbohydrate metabolism</keyword>
<comment type="subcellular location">
    <subcellularLocation>
        <location evidence="2">Cell membrane</location>
        <topology evidence="2">Lipid-anchor</topology>
        <topology evidence="2">GPI-anchor</topology>
    </subcellularLocation>
</comment>
<sequence length="507" mass="57328">MNRSKNTPSQQEPIYRLEPLDRASFEDELTNESTHPRIKIIRPTELGEVEGYDDEDDEDDDEGDVKGHLMRVSGRGNTSNTNDDDRARLADRSSSNKRWMAARRRGNNNSSGTTRRLIRLIKLIGSLLIITLLVLIIHFSIIRSASSVKSFRIDWKDGPRPLRMIDLKDWGSGFGLIFPKVGSKRWAQLYPASKPSGPRPRQPWVDRYDHLISISSPNRSDSPLYHALVTPRARLSLTSGLAEYPDGIDLGSSGICSYRRKSCLRDLSSTSEGGEVDGLADIWFGRPKTWSINFDDGPLPPSESLYQFLDLHQQKATHFWIGSNVRDYPQLAIRAMERGDHLAVHTWSHAHLTTLSDLEIVGELGWTIQIIFDLTGIVPLYYRPPYGDVDNRVRAIAKHVFGLKTLMWNCDSSDWTLNQTYAIGDFVDPPMGGFGLNQSVDQIRSHQRSITNQKDGDDVVPGKIILEHELSLESVEAFRVTYEGLERFGWATCTVADCIGSDWYQQK</sequence>
<dbReference type="Pfam" id="PF01522">
    <property type="entry name" value="Polysacc_deac_1"/>
    <property type="match status" value="1"/>
</dbReference>
<feature type="compositionally biased region" description="Acidic residues" evidence="11">
    <location>
        <begin position="47"/>
        <end position="63"/>
    </location>
</feature>
<evidence type="ECO:0000313" key="15">
    <source>
        <dbReference type="Proteomes" id="UP001153365"/>
    </source>
</evidence>
<keyword evidence="7" id="KW-0449">Lipoprotein</keyword>
<comment type="catalytic activity">
    <reaction evidence="10">
        <text>[(1-&gt;4)-N-acetyl-beta-D-glucosaminyl](n) + n H2O = chitosan + n acetate</text>
        <dbReference type="Rhea" id="RHEA:10464"/>
        <dbReference type="Rhea" id="RHEA-COMP:9593"/>
        <dbReference type="Rhea" id="RHEA-COMP:9597"/>
        <dbReference type="ChEBI" id="CHEBI:15377"/>
        <dbReference type="ChEBI" id="CHEBI:17029"/>
        <dbReference type="ChEBI" id="CHEBI:30089"/>
        <dbReference type="ChEBI" id="CHEBI:57704"/>
        <dbReference type="EC" id="3.5.1.41"/>
    </reaction>
    <physiologicalReaction direction="left-to-right" evidence="10">
        <dbReference type="Rhea" id="RHEA:10465"/>
    </physiologicalReaction>
</comment>
<dbReference type="InterPro" id="IPR002509">
    <property type="entry name" value="NODB_dom"/>
</dbReference>
<accession>A0AAV0BKD9</accession>
<evidence type="ECO:0000256" key="2">
    <source>
        <dbReference type="ARBA" id="ARBA00004609"/>
    </source>
</evidence>
<keyword evidence="8" id="KW-0624">Polysaccharide degradation</keyword>
<keyword evidence="12" id="KW-0812">Transmembrane</keyword>
<evidence type="ECO:0000256" key="4">
    <source>
        <dbReference type="ARBA" id="ARBA00023024"/>
    </source>
</evidence>
<dbReference type="GO" id="GO:0005886">
    <property type="term" value="C:plasma membrane"/>
    <property type="evidence" value="ECO:0007669"/>
    <property type="project" value="UniProtKB-SubCell"/>
</dbReference>
<dbReference type="GO" id="GO:0004099">
    <property type="term" value="F:chitin deacetylase activity"/>
    <property type="evidence" value="ECO:0007669"/>
    <property type="project" value="UniProtKB-EC"/>
</dbReference>
<dbReference type="PANTHER" id="PTHR10587:SF135">
    <property type="entry name" value="CHITIN DEACETYLASE 3"/>
    <property type="match status" value="1"/>
</dbReference>
<feature type="domain" description="NodB homology" evidence="13">
    <location>
        <begin position="288"/>
        <end position="493"/>
    </location>
</feature>
<evidence type="ECO:0000256" key="3">
    <source>
        <dbReference type="ARBA" id="ARBA00022622"/>
    </source>
</evidence>
<evidence type="ECO:0000256" key="1">
    <source>
        <dbReference type="ARBA" id="ARBA00001941"/>
    </source>
</evidence>
<evidence type="ECO:0000256" key="9">
    <source>
        <dbReference type="ARBA" id="ARBA00024056"/>
    </source>
</evidence>
<dbReference type="InterPro" id="IPR050248">
    <property type="entry name" value="Polysacc_deacetylase_ArnD"/>
</dbReference>
<evidence type="ECO:0000256" key="5">
    <source>
        <dbReference type="ARBA" id="ARBA00023277"/>
    </source>
</evidence>
<dbReference type="AlphaFoldDB" id="A0AAV0BKD9"/>
<name>A0AAV0BKD9_PHAPC</name>
<keyword evidence="3" id="KW-0325">Glycoprotein</keyword>
<feature type="compositionally biased region" description="Polar residues" evidence="11">
    <location>
        <begin position="1"/>
        <end position="12"/>
    </location>
</feature>
<feature type="region of interest" description="Disordered" evidence="11">
    <location>
        <begin position="1"/>
        <end position="111"/>
    </location>
</feature>
<comment type="caution">
    <text evidence="14">The sequence shown here is derived from an EMBL/GenBank/DDBJ whole genome shotgun (WGS) entry which is preliminary data.</text>
</comment>
<keyword evidence="12" id="KW-1133">Transmembrane helix</keyword>
<evidence type="ECO:0000256" key="6">
    <source>
        <dbReference type="ARBA" id="ARBA00023285"/>
    </source>
</evidence>
<dbReference type="PROSITE" id="PS51677">
    <property type="entry name" value="NODB"/>
    <property type="match status" value="1"/>
</dbReference>
<dbReference type="Proteomes" id="UP001153365">
    <property type="component" value="Unassembled WGS sequence"/>
</dbReference>
<keyword evidence="12" id="KW-0472">Membrane</keyword>
<dbReference type="GO" id="GO:0006032">
    <property type="term" value="P:chitin catabolic process"/>
    <property type="evidence" value="ECO:0007669"/>
    <property type="project" value="UniProtKB-KW"/>
</dbReference>
<reference evidence="14" key="1">
    <citation type="submission" date="2022-06" db="EMBL/GenBank/DDBJ databases">
        <authorList>
            <consortium name="SYNGENTA / RWTH Aachen University"/>
        </authorList>
    </citation>
    <scope>NUCLEOTIDE SEQUENCE</scope>
</reference>
<evidence type="ECO:0000256" key="7">
    <source>
        <dbReference type="ARBA" id="ARBA00023288"/>
    </source>
</evidence>
<keyword evidence="4" id="KW-0146">Chitin degradation</keyword>
<comment type="cofactor">
    <cofactor evidence="1">
        <name>Co(2+)</name>
        <dbReference type="ChEBI" id="CHEBI:48828"/>
    </cofactor>
</comment>
<dbReference type="GO" id="GO:0009272">
    <property type="term" value="P:fungal-type cell wall biogenesis"/>
    <property type="evidence" value="ECO:0007669"/>
    <property type="project" value="UniProtKB-ARBA"/>
</dbReference>
<keyword evidence="15" id="KW-1185">Reference proteome</keyword>
<dbReference type="PANTHER" id="PTHR10587">
    <property type="entry name" value="GLYCOSYL TRANSFERASE-RELATED"/>
    <property type="match status" value="1"/>
</dbReference>
<dbReference type="InterPro" id="IPR011330">
    <property type="entry name" value="Glyco_hydro/deAcase_b/a-brl"/>
</dbReference>
<organism evidence="14 15">
    <name type="scientific">Phakopsora pachyrhizi</name>
    <name type="common">Asian soybean rust disease fungus</name>
    <dbReference type="NCBI Taxonomy" id="170000"/>
    <lineage>
        <taxon>Eukaryota</taxon>
        <taxon>Fungi</taxon>
        <taxon>Dikarya</taxon>
        <taxon>Basidiomycota</taxon>
        <taxon>Pucciniomycotina</taxon>
        <taxon>Pucciniomycetes</taxon>
        <taxon>Pucciniales</taxon>
        <taxon>Phakopsoraceae</taxon>
        <taxon>Phakopsora</taxon>
    </lineage>
</organism>
<feature type="transmembrane region" description="Helical" evidence="12">
    <location>
        <begin position="120"/>
        <end position="142"/>
    </location>
</feature>
<proteinExistence type="predicted"/>
<evidence type="ECO:0000256" key="10">
    <source>
        <dbReference type="ARBA" id="ARBA00048494"/>
    </source>
</evidence>
<evidence type="ECO:0000313" key="14">
    <source>
        <dbReference type="EMBL" id="CAH7687787.1"/>
    </source>
</evidence>